<keyword evidence="1" id="KW-0238">DNA-binding</keyword>
<proteinExistence type="predicted"/>
<feature type="domain" description="HTH luxR-type" evidence="2">
    <location>
        <begin position="11"/>
        <end position="68"/>
    </location>
</feature>
<dbReference type="PANTHER" id="PTHR43214">
    <property type="entry name" value="TWO-COMPONENT RESPONSE REGULATOR"/>
    <property type="match status" value="1"/>
</dbReference>
<reference evidence="3" key="1">
    <citation type="journal article" date="2022" name="bioRxiv">
        <title>Discovery and biosynthetic assessment of Streptomyces ortus sp nov. isolated from a deep-sea sponge.</title>
        <authorList>
            <person name="Williams S.E."/>
        </authorList>
    </citation>
    <scope>NUCLEOTIDE SEQUENCE</scope>
    <source>
        <strain evidence="3">A15ISP2-DRY2</strain>
    </source>
</reference>
<dbReference type="PANTHER" id="PTHR43214:SF43">
    <property type="entry name" value="TWO-COMPONENT RESPONSE REGULATOR"/>
    <property type="match status" value="1"/>
</dbReference>
<dbReference type="InterPro" id="IPR016032">
    <property type="entry name" value="Sig_transdc_resp-reg_C-effctor"/>
</dbReference>
<dbReference type="SUPFAM" id="SSF46894">
    <property type="entry name" value="C-terminal effector domain of the bipartite response regulators"/>
    <property type="match status" value="1"/>
</dbReference>
<evidence type="ECO:0000313" key="3">
    <source>
        <dbReference type="EMBL" id="MCX4238623.1"/>
    </source>
</evidence>
<organism evidence="3 4">
    <name type="scientific">Streptomyces ortus</name>
    <dbReference type="NCBI Taxonomy" id="2867268"/>
    <lineage>
        <taxon>Bacteria</taxon>
        <taxon>Bacillati</taxon>
        <taxon>Actinomycetota</taxon>
        <taxon>Actinomycetes</taxon>
        <taxon>Kitasatosporales</taxon>
        <taxon>Streptomycetaceae</taxon>
        <taxon>Streptomyces</taxon>
    </lineage>
</organism>
<gene>
    <name evidence="3" type="ORF">K3769_38785</name>
</gene>
<dbReference type="EMBL" id="JAIFZO010000002">
    <property type="protein sequence ID" value="MCX4238623.1"/>
    <property type="molecule type" value="Genomic_DNA"/>
</dbReference>
<comment type="caution">
    <text evidence="3">The sequence shown here is derived from an EMBL/GenBank/DDBJ whole genome shotgun (WGS) entry which is preliminary data.</text>
</comment>
<protein>
    <submittedName>
        <fullName evidence="3">Helix-turn-helix transcriptional regulator</fullName>
    </submittedName>
</protein>
<dbReference type="PRINTS" id="PR00038">
    <property type="entry name" value="HTHLUXR"/>
</dbReference>
<dbReference type="SMART" id="SM00421">
    <property type="entry name" value="HTH_LUXR"/>
    <property type="match status" value="1"/>
</dbReference>
<dbReference type="Proteomes" id="UP001165590">
    <property type="component" value="Unassembled WGS sequence"/>
</dbReference>
<dbReference type="Gene3D" id="1.10.10.10">
    <property type="entry name" value="Winged helix-like DNA-binding domain superfamily/Winged helix DNA-binding domain"/>
    <property type="match status" value="1"/>
</dbReference>
<evidence type="ECO:0000259" key="2">
    <source>
        <dbReference type="SMART" id="SM00421"/>
    </source>
</evidence>
<keyword evidence="4" id="KW-1185">Reference proteome</keyword>
<accession>A0ABT3VG28</accession>
<name>A0ABT3VG28_9ACTN</name>
<dbReference type="RefSeq" id="WP_267030895.1">
    <property type="nucleotide sequence ID" value="NZ_JAIFZO010000002.1"/>
</dbReference>
<dbReference type="InterPro" id="IPR000792">
    <property type="entry name" value="Tscrpt_reg_LuxR_C"/>
</dbReference>
<evidence type="ECO:0000313" key="4">
    <source>
        <dbReference type="Proteomes" id="UP001165590"/>
    </source>
</evidence>
<dbReference type="Pfam" id="PF00196">
    <property type="entry name" value="GerE"/>
    <property type="match status" value="1"/>
</dbReference>
<dbReference type="InterPro" id="IPR039420">
    <property type="entry name" value="WalR-like"/>
</dbReference>
<evidence type="ECO:0000256" key="1">
    <source>
        <dbReference type="ARBA" id="ARBA00023125"/>
    </source>
</evidence>
<sequence length="74" mass="8156">MTERPTADSPRPPLSRLDIDVLRLLAEGALIRHISGQLGLSPRTVHQRVQLLMTALGAADREELHARAKQQGLI</sequence>
<dbReference type="InterPro" id="IPR036388">
    <property type="entry name" value="WH-like_DNA-bd_sf"/>
</dbReference>